<dbReference type="Pfam" id="PF13419">
    <property type="entry name" value="HAD_2"/>
    <property type="match status" value="1"/>
</dbReference>
<dbReference type="EMBL" id="JACRSU010000001">
    <property type="protein sequence ID" value="MBC8539680.1"/>
    <property type="molecule type" value="Genomic_DNA"/>
</dbReference>
<name>A0A926DIR9_9FIRM</name>
<keyword evidence="2" id="KW-1185">Reference proteome</keyword>
<dbReference type="RefSeq" id="WP_249310893.1">
    <property type="nucleotide sequence ID" value="NZ_JACRSU010000001.1"/>
</dbReference>
<comment type="caution">
    <text evidence="1">The sequence shown here is derived from an EMBL/GenBank/DDBJ whole genome shotgun (WGS) entry which is preliminary data.</text>
</comment>
<dbReference type="SUPFAM" id="SSF56784">
    <property type="entry name" value="HAD-like"/>
    <property type="match status" value="1"/>
</dbReference>
<proteinExistence type="predicted"/>
<dbReference type="AlphaFoldDB" id="A0A926DIR9"/>
<keyword evidence="1" id="KW-0378">Hydrolase</keyword>
<evidence type="ECO:0000313" key="1">
    <source>
        <dbReference type="EMBL" id="MBC8539680.1"/>
    </source>
</evidence>
<reference evidence="1" key="1">
    <citation type="submission" date="2020-08" db="EMBL/GenBank/DDBJ databases">
        <title>Genome public.</title>
        <authorList>
            <person name="Liu C."/>
            <person name="Sun Q."/>
        </authorList>
    </citation>
    <scope>NUCLEOTIDE SEQUENCE</scope>
    <source>
        <strain evidence="1">H8</strain>
    </source>
</reference>
<dbReference type="SFLD" id="SFLDG01129">
    <property type="entry name" value="C1.5:_HAD__Beta-PGM__Phosphata"/>
    <property type="match status" value="1"/>
</dbReference>
<dbReference type="InterPro" id="IPR006439">
    <property type="entry name" value="HAD-SF_hydro_IA"/>
</dbReference>
<evidence type="ECO:0000313" key="2">
    <source>
        <dbReference type="Proteomes" id="UP000611762"/>
    </source>
</evidence>
<dbReference type="GO" id="GO:0005829">
    <property type="term" value="C:cytosol"/>
    <property type="evidence" value="ECO:0007669"/>
    <property type="project" value="TreeGrafter"/>
</dbReference>
<dbReference type="GO" id="GO:0006281">
    <property type="term" value="P:DNA repair"/>
    <property type="evidence" value="ECO:0007669"/>
    <property type="project" value="TreeGrafter"/>
</dbReference>
<dbReference type="PANTHER" id="PTHR43434">
    <property type="entry name" value="PHOSPHOGLYCOLATE PHOSPHATASE"/>
    <property type="match status" value="1"/>
</dbReference>
<gene>
    <name evidence="1" type="ORF">H8698_01665</name>
</gene>
<dbReference type="InterPro" id="IPR050155">
    <property type="entry name" value="HAD-like_hydrolase_sf"/>
</dbReference>
<dbReference type="InterPro" id="IPR041492">
    <property type="entry name" value="HAD_2"/>
</dbReference>
<dbReference type="GO" id="GO:0008967">
    <property type="term" value="F:phosphoglycolate phosphatase activity"/>
    <property type="evidence" value="ECO:0007669"/>
    <property type="project" value="TreeGrafter"/>
</dbReference>
<dbReference type="Gene3D" id="3.40.50.1000">
    <property type="entry name" value="HAD superfamily/HAD-like"/>
    <property type="match status" value="1"/>
</dbReference>
<dbReference type="InterPro" id="IPR036412">
    <property type="entry name" value="HAD-like_sf"/>
</dbReference>
<dbReference type="PANTHER" id="PTHR43434:SF1">
    <property type="entry name" value="PHOSPHOGLYCOLATE PHOSPHATASE"/>
    <property type="match status" value="1"/>
</dbReference>
<dbReference type="Proteomes" id="UP000611762">
    <property type="component" value="Unassembled WGS sequence"/>
</dbReference>
<protein>
    <submittedName>
        <fullName evidence="1">HAD family hydrolase</fullName>
    </submittedName>
</protein>
<accession>A0A926DIR9</accession>
<organism evidence="1 2">
    <name type="scientific">Congzhengia minquanensis</name>
    <dbReference type="NCBI Taxonomy" id="2763657"/>
    <lineage>
        <taxon>Bacteria</taxon>
        <taxon>Bacillati</taxon>
        <taxon>Bacillota</taxon>
        <taxon>Clostridia</taxon>
        <taxon>Eubacteriales</taxon>
        <taxon>Oscillospiraceae</taxon>
        <taxon>Congzhengia</taxon>
    </lineage>
</organism>
<dbReference type="Gene3D" id="1.10.150.240">
    <property type="entry name" value="Putative phosphatase, domain 2"/>
    <property type="match status" value="1"/>
</dbReference>
<dbReference type="SFLD" id="SFLDS00003">
    <property type="entry name" value="Haloacid_Dehalogenase"/>
    <property type="match status" value="1"/>
</dbReference>
<sequence>MMKTIFKAAIFDLDGTLLDSIGDLSLSMNETLASYGLPTFPLPFHKSAVGNGVRAYAEKCIPAEKNTPEFLNEFVAQMGARYDKNCTAHTAPFDGILPLLNFMREQNIALNVLSNKVDSFAKTMTHHFFKEYGFQNVYGERPGVPKKPAPDAALAIAESCGAAPSEVLFIGDSIYDVMTGKNAGMVSLAAAWGYQSEEMLIEKEPDFVAHTPLDIIDYLKDRS</sequence>
<dbReference type="InterPro" id="IPR023214">
    <property type="entry name" value="HAD_sf"/>
</dbReference>
<dbReference type="InterPro" id="IPR023198">
    <property type="entry name" value="PGP-like_dom2"/>
</dbReference>
<dbReference type="NCBIfam" id="TIGR01549">
    <property type="entry name" value="HAD-SF-IA-v1"/>
    <property type="match status" value="1"/>
</dbReference>